<evidence type="ECO:0000256" key="1">
    <source>
        <dbReference type="SAM" id="MobiDB-lite"/>
    </source>
</evidence>
<feature type="compositionally biased region" description="Polar residues" evidence="1">
    <location>
        <begin position="95"/>
        <end position="106"/>
    </location>
</feature>
<feature type="compositionally biased region" description="Basic and acidic residues" evidence="1">
    <location>
        <begin position="77"/>
        <end position="93"/>
    </location>
</feature>
<feature type="compositionally biased region" description="Polar residues" evidence="1">
    <location>
        <begin position="45"/>
        <end position="75"/>
    </location>
</feature>
<sequence length="1231" mass="131078">MMSLIRRRHAHPTAPAGESSPSPTANPPAPEVAPRLQRRAGGSLQRLSEIQSAPLSSRPTVTAPTSGTNNITSVRRSLRDYLAEDQESHRGRDSSGPTDGTPQASGKSGLAKLTGKVKKLVGKAKNAAERNFVSSQTSVLGMHTETTVGKPVKMSATKPRPEVLQSRPVPAGTRPEDLPGVPDLKAPQTAARQRKIDATAKAAFNPPTSIAESMRGHLGLGRTKVAPQSVSIAEAMSSEAGLQVHLARLIGQLVHAPAVHTLHQALLGGLPQGAESASTHPLAQHVLVAEALANACGGDAVRATAALEALKAGTFLPTSHAEGETASPRPGNGGANGSRIGRMAPDGPGVRRPGNVGANTLHSAPQPAAEDAMLDAMHAAQELAGIGDVGMQALLALMPRLKPAKHEPLECVLQAAEQVTTETKGAQVRLPDIIGHAEKVADTRNDTLACKVLRAQVKALRAPDTYDALSRADKSAVFAWRQGFRTDDRHSLLSQTQQRLAKFRKYVSRAETRDKLDRMRHDPSQSTAATVRLVANNVQRAFSHKKSPLLGMGRYGALGTGTRHVPTDLLELDKHLRTAIDELKGHVAARSGKAQFSIGRHGEVPIVPLRAAILEHWSAASADQRPQGYTLDGNAVVDIAEGIRRATGKSVVGADGRLPAQLEQLIGTRLNHATLKEWARDAAMPQRTETGEETAFSSAMRRARNILRPDKDKPADMSADSMRDYLKNFMADHNIGNSMTFADGGALGVNTSALTLNLARIVKRFKGGFALTPVFDAQASVTRSAAFSIGTTAHGGDIFIGRQRQIGGQLGGGLTAGYTTPTVANEDNFSASVGVSANVTLFGLEHTNPVGVRLRFSTQRKEDGSSMNSDAMRKQMSDMIDYMFDACGPAKRHLSPAQLWEDFAVHHFDQKNLSVGWADYSSLNSKMGGSVTLTARAGVTTEDGQAIRAGGSIGYGVTWNPFTMGSRKEKSGTAPILREDRGSAHIQTLTATASGQLPAVPLPVEPDGAANGLGVPGVPVASATYMLGNGGFNANIRTLVERGRLSEAFTYRDLSERNIDDFLKFANDPARRKEWEAMCGAEQGAYAEHGAGGPDLGKKRLDDFLGKIQEMARPNQAHYMRWRLGEQERLAMDDYMAAARMAERGGRGKDAKACQQAAEQIAAKEESWRPAALFTMHGTSKQTDTGLNFGLQATARTTATGDRELMFIGLPLPISDAWTKAARSGPADDGS</sequence>
<reference evidence="2" key="2">
    <citation type="submission" date="2010-02" db="EMBL/GenBank/DDBJ databases">
        <authorList>
            <person name="Genoscope - CEA"/>
        </authorList>
    </citation>
    <scope>NUCLEOTIDE SEQUENCE</scope>
    <source>
        <strain evidence="2">CFBP2957</strain>
        <plasmid evidence="2">RCFBPv3_mp</plasmid>
    </source>
</reference>
<proteinExistence type="predicted"/>
<evidence type="ECO:0000313" key="2">
    <source>
        <dbReference type="EMBL" id="CBJ53899.1"/>
    </source>
</evidence>
<dbReference type="EMBL" id="FP885907">
    <property type="protein sequence ID" value="CBJ53899.1"/>
    <property type="molecule type" value="Genomic_DNA"/>
</dbReference>
<feature type="region of interest" description="Disordered" evidence="1">
    <location>
        <begin position="1"/>
        <end position="112"/>
    </location>
</feature>
<gene>
    <name evidence="2" type="ORF">RCFBP_mp20473</name>
</gene>
<feature type="region of interest" description="Disordered" evidence="1">
    <location>
        <begin position="151"/>
        <end position="184"/>
    </location>
</feature>
<organism evidence="2">
    <name type="scientific">Ralstonia solanacearum CFBP2957</name>
    <dbReference type="NCBI Taxonomy" id="859656"/>
    <lineage>
        <taxon>Bacteria</taxon>
        <taxon>Pseudomonadati</taxon>
        <taxon>Pseudomonadota</taxon>
        <taxon>Betaproteobacteria</taxon>
        <taxon>Burkholderiales</taxon>
        <taxon>Burkholderiaceae</taxon>
        <taxon>Ralstonia</taxon>
        <taxon>Ralstonia solanacearum species complex</taxon>
    </lineage>
</organism>
<accession>D8P4R3</accession>
<feature type="region of interest" description="Disordered" evidence="1">
    <location>
        <begin position="319"/>
        <end position="363"/>
    </location>
</feature>
<feature type="compositionally biased region" description="Basic residues" evidence="1">
    <location>
        <begin position="1"/>
        <end position="11"/>
    </location>
</feature>
<keyword evidence="2" id="KW-0614">Plasmid</keyword>
<name>D8P4R3_RALSL</name>
<protein>
    <submittedName>
        <fullName evidence="2">AWR5 type III effector protein</fullName>
    </submittedName>
</protein>
<dbReference type="AlphaFoldDB" id="D8P4R3"/>
<reference evidence="2" key="1">
    <citation type="journal article" date="2010" name="BMC Genomics">
        <title>Genomes of three tomato pathogens within the Ralstonia solanacearum species complex reveal significant evolutionary divergence.</title>
        <authorList>
            <person name="Remenant B."/>
            <person name="Coupat-Goutaland B."/>
            <person name="Guidot A."/>
            <person name="Cellier G."/>
            <person name="Wicker E."/>
            <person name="Allen C."/>
            <person name="Fegan M."/>
            <person name="Pruvost O."/>
            <person name="Elbaz M."/>
            <person name="Calteau A."/>
            <person name="Salvignol G."/>
            <person name="Mornico D."/>
            <person name="Mangenot S."/>
            <person name="Barbe V."/>
            <person name="Medigue C."/>
            <person name="Prior P."/>
        </authorList>
    </citation>
    <scope>NUCLEOTIDE SEQUENCE [LARGE SCALE GENOMIC DNA]</scope>
    <source>
        <strain evidence="2">CFBP2957</strain>
        <plasmid evidence="2">RCFBPv3_mp</plasmid>
    </source>
</reference>
<dbReference type="PATRIC" id="fig|859656.5.peg.4287"/>
<geneLocation type="plasmid" evidence="2">
    <name>RCFBPv3_mp</name>
</geneLocation>